<reference evidence="14" key="1">
    <citation type="submission" date="2016-05" db="EMBL/GenBank/DDBJ databases">
        <title>WGS assembly of Xenopus laevis.</title>
        <authorList>
            <person name="Session A."/>
            <person name="Uno Y."/>
            <person name="Kwon T."/>
            <person name="Chapman J."/>
            <person name="Toyoda A."/>
            <person name="Takahashi S."/>
            <person name="Fukui A."/>
            <person name="Hikosaka A."/>
            <person name="Putnam N."/>
            <person name="Stites J."/>
            <person name="Van Heeringen S."/>
            <person name="Quigley I."/>
            <person name="Heinz S."/>
            <person name="Hellsten U."/>
            <person name="Lyons J."/>
            <person name="Suzuki A."/>
            <person name="Kondo M."/>
            <person name="Ogino H."/>
            <person name="Ochi H."/>
            <person name="Bogdanovic O."/>
            <person name="Lister R."/>
            <person name="Georgiou G."/>
            <person name="Paranjpe S."/>
            <person name="Van Kruijsbergen I."/>
            <person name="Mozaffari S."/>
            <person name="Shu S."/>
            <person name="Schmutz J."/>
            <person name="Jenkins J."/>
            <person name="Grimwood J."/>
            <person name="Carlson J."/>
            <person name="Mitros T."/>
            <person name="Simakov O."/>
            <person name="Heald R."/>
            <person name="Miller K."/>
            <person name="Haudenschild C."/>
            <person name="Kuroki Y."/>
            <person name="Tanaka T."/>
            <person name="Michiue T."/>
            <person name="Watanabe M."/>
            <person name="Kinoshita T."/>
            <person name="Ohta Y."/>
            <person name="Mawaribuchi S."/>
            <person name="Suzuki Y."/>
            <person name="Haramoto Y."/>
            <person name="Yamamoto T."/>
            <person name="Takagi C."/>
            <person name="Kitzman J."/>
            <person name="Shendure J."/>
            <person name="Nakayama T."/>
            <person name="Izutsu Y."/>
            <person name="Robert J."/>
            <person name="Dichmann D."/>
            <person name="Flajnik M."/>
            <person name="Houston D."/>
            <person name="Marcotte E."/>
            <person name="Wallingford J."/>
            <person name="Ito Y."/>
            <person name="Asashima M."/>
            <person name="Ueno N."/>
            <person name="Matsuda Y."/>
            <person name="Jan Veenstra G."/>
            <person name="Fujiyama A."/>
            <person name="Harland R."/>
            <person name="Taira M."/>
            <person name="Rokhsar D.S."/>
        </authorList>
    </citation>
    <scope>NUCLEOTIDE SEQUENCE</scope>
    <source>
        <strain evidence="14">J</strain>
        <tissue evidence="14">Blood</tissue>
    </source>
</reference>
<evidence type="ECO:0000256" key="9">
    <source>
        <dbReference type="ARBA" id="ARBA00023179"/>
    </source>
</evidence>
<dbReference type="Gene3D" id="1.20.5.340">
    <property type="match status" value="1"/>
</dbReference>
<keyword evidence="10 11" id="KW-0009">Actin-binding</keyword>
<dbReference type="GO" id="GO:0051015">
    <property type="term" value="F:actin filament binding"/>
    <property type="evidence" value="ECO:0007669"/>
    <property type="project" value="TreeGrafter"/>
</dbReference>
<name>A0A974GZ19_XENLA</name>
<evidence type="ECO:0000256" key="1">
    <source>
        <dbReference type="ARBA" id="ARBA00004657"/>
    </source>
</evidence>
<dbReference type="SUPFAM" id="SSF90257">
    <property type="entry name" value="Myosin rod fragments"/>
    <property type="match status" value="1"/>
</dbReference>
<protein>
    <recommendedName>
        <fullName evidence="13">Myosin motor domain-containing protein</fullName>
    </recommendedName>
</protein>
<evidence type="ECO:0000256" key="5">
    <source>
        <dbReference type="ARBA" id="ARBA00022840"/>
    </source>
</evidence>
<dbReference type="GO" id="GO:0032982">
    <property type="term" value="C:myosin filament"/>
    <property type="evidence" value="ECO:0007669"/>
    <property type="project" value="UniProtKB-KW"/>
</dbReference>
<keyword evidence="4" id="KW-0547">Nucleotide-binding</keyword>
<keyword evidence="7 11" id="KW-0518">Myosin</keyword>
<dbReference type="Pfam" id="PF01576">
    <property type="entry name" value="Myosin_tail_1"/>
    <property type="match status" value="1"/>
</dbReference>
<keyword evidence="2" id="KW-0787">Thick filament</keyword>
<keyword evidence="9" id="KW-0514">Muscle protein</keyword>
<comment type="subcellular location">
    <subcellularLocation>
        <location evidence="1">Cytoplasm</location>
        <location evidence="1">Myofibril</location>
    </subcellularLocation>
</comment>
<feature type="coiled-coil region" evidence="12">
    <location>
        <begin position="126"/>
        <end position="258"/>
    </location>
</feature>
<evidence type="ECO:0000256" key="6">
    <source>
        <dbReference type="ARBA" id="ARBA00023054"/>
    </source>
</evidence>
<keyword evidence="5" id="KW-0067">ATP-binding</keyword>
<evidence type="ECO:0000256" key="11">
    <source>
        <dbReference type="PROSITE-ProRule" id="PRU00782"/>
    </source>
</evidence>
<gene>
    <name evidence="14" type="ORF">XELAEV_18002773mg</name>
</gene>
<evidence type="ECO:0000256" key="2">
    <source>
        <dbReference type="ARBA" id="ARBA00022433"/>
    </source>
</evidence>
<keyword evidence="6 12" id="KW-0175">Coiled coil</keyword>
<dbReference type="GO" id="GO:0030016">
    <property type="term" value="C:myofibril"/>
    <property type="evidence" value="ECO:0007669"/>
    <property type="project" value="UniProtKB-SubCell"/>
</dbReference>
<comment type="similarity">
    <text evidence="11">Belongs to the TRAFAC class myosin-kinesin ATPase superfamily. Myosin family.</text>
</comment>
<proteinExistence type="inferred from homology"/>
<feature type="domain" description="Myosin motor" evidence="13">
    <location>
        <begin position="1"/>
        <end position="62"/>
    </location>
</feature>
<evidence type="ECO:0000256" key="7">
    <source>
        <dbReference type="ARBA" id="ARBA00023123"/>
    </source>
</evidence>
<evidence type="ECO:0000256" key="12">
    <source>
        <dbReference type="SAM" id="Coils"/>
    </source>
</evidence>
<dbReference type="FunFam" id="1.20.5.340:FF:000004">
    <property type="entry name" value="Myosin heavy chain"/>
    <property type="match status" value="1"/>
</dbReference>
<dbReference type="Gene3D" id="1.20.5.4820">
    <property type="match status" value="1"/>
</dbReference>
<dbReference type="GO" id="GO:0000146">
    <property type="term" value="F:microfilament motor activity"/>
    <property type="evidence" value="ECO:0007669"/>
    <property type="project" value="TreeGrafter"/>
</dbReference>
<dbReference type="PROSITE" id="PS50096">
    <property type="entry name" value="IQ"/>
    <property type="match status" value="1"/>
</dbReference>
<dbReference type="InterPro" id="IPR002928">
    <property type="entry name" value="Myosin_tail"/>
</dbReference>
<dbReference type="GO" id="GO:0005524">
    <property type="term" value="F:ATP binding"/>
    <property type="evidence" value="ECO:0007669"/>
    <property type="project" value="UniProtKB-KW"/>
</dbReference>
<organism evidence="14">
    <name type="scientific">Xenopus laevis</name>
    <name type="common">African clawed frog</name>
    <dbReference type="NCBI Taxonomy" id="8355"/>
    <lineage>
        <taxon>Eukaryota</taxon>
        <taxon>Metazoa</taxon>
        <taxon>Chordata</taxon>
        <taxon>Craniata</taxon>
        <taxon>Vertebrata</taxon>
        <taxon>Euteleostomi</taxon>
        <taxon>Amphibia</taxon>
        <taxon>Batrachia</taxon>
        <taxon>Anura</taxon>
        <taxon>Pipoidea</taxon>
        <taxon>Pipidae</taxon>
        <taxon>Xenopodinae</taxon>
        <taxon>Xenopus</taxon>
        <taxon>Xenopus</taxon>
    </lineage>
</organism>
<evidence type="ECO:0000256" key="3">
    <source>
        <dbReference type="ARBA" id="ARBA00022490"/>
    </source>
</evidence>
<dbReference type="PANTHER" id="PTHR45615">
    <property type="entry name" value="MYOSIN HEAVY CHAIN, NON-MUSCLE"/>
    <property type="match status" value="1"/>
</dbReference>
<feature type="non-terminal residue" evidence="14">
    <location>
        <position position="258"/>
    </location>
</feature>
<evidence type="ECO:0000256" key="8">
    <source>
        <dbReference type="ARBA" id="ARBA00023175"/>
    </source>
</evidence>
<dbReference type="GO" id="GO:0016460">
    <property type="term" value="C:myosin II complex"/>
    <property type="evidence" value="ECO:0007669"/>
    <property type="project" value="TreeGrafter"/>
</dbReference>
<dbReference type="SUPFAM" id="SSF52540">
    <property type="entry name" value="P-loop containing nucleoside triphosphate hydrolases"/>
    <property type="match status" value="1"/>
</dbReference>
<accession>A0A974GZ19</accession>
<evidence type="ECO:0000313" key="14">
    <source>
        <dbReference type="EMBL" id="OCT55862.1"/>
    </source>
</evidence>
<dbReference type="PROSITE" id="PS51456">
    <property type="entry name" value="MYOSIN_MOTOR"/>
    <property type="match status" value="1"/>
</dbReference>
<dbReference type="InterPro" id="IPR001609">
    <property type="entry name" value="Myosin_head_motor_dom-like"/>
</dbReference>
<keyword evidence="8" id="KW-0505">Motor protein</keyword>
<evidence type="ECO:0000256" key="4">
    <source>
        <dbReference type="ARBA" id="ARBA00022741"/>
    </source>
</evidence>
<dbReference type="PANTHER" id="PTHR45615:SF71">
    <property type="entry name" value="MYOSIN HEAVY CHAIN"/>
    <property type="match status" value="1"/>
</dbReference>
<evidence type="ECO:0000256" key="10">
    <source>
        <dbReference type="ARBA" id="ARBA00023203"/>
    </source>
</evidence>
<evidence type="ECO:0000259" key="13">
    <source>
        <dbReference type="PROSITE" id="PS51456"/>
    </source>
</evidence>
<dbReference type="FunFam" id="1.20.5.4820:FF:000001">
    <property type="entry name" value="Myosin heavy chain"/>
    <property type="match status" value="1"/>
</dbReference>
<dbReference type="InterPro" id="IPR027417">
    <property type="entry name" value="P-loop_NTPase"/>
</dbReference>
<sequence length="258" mass="30082">MFNCSYKVLNASAIPEGQFIDNKKACEKLLGSIDIDHTQYKLGHTKVFFKAGLLGTLEEMRDEKLAQLITCTQALCRGFLMRVEFKKMMERREAIYVIQYNLRSFMNVKHWPWMKLYFKIKPLLQSAETEKEMANMKEEFEKTKEALVKAEAKKKELEEKMVSLLQEKNDLVLQVQSEGETLADSEERCEGLIKSKIQLESKLKELTERLEDEEESNAELTAKKRKLEDECSELKKDIDDLELTLAKVEKEKHATENK</sequence>
<comment type="caution">
    <text evidence="11">Lacks conserved residue(s) required for the propagation of feature annotation.</text>
</comment>
<dbReference type="Proteomes" id="UP000694892">
    <property type="component" value="Unassembled WGS sequence"/>
</dbReference>
<dbReference type="EMBL" id="KV470490">
    <property type="protein sequence ID" value="OCT55862.1"/>
    <property type="molecule type" value="Genomic_DNA"/>
</dbReference>
<dbReference type="AlphaFoldDB" id="A0A974GZ19"/>
<keyword evidence="3" id="KW-0963">Cytoplasm</keyword>